<dbReference type="PANTHER" id="PTHR43708:SF8">
    <property type="entry name" value="OXIDOREDUCTASE"/>
    <property type="match status" value="1"/>
</dbReference>
<dbReference type="Pfam" id="PF22725">
    <property type="entry name" value="GFO_IDH_MocA_C3"/>
    <property type="match status" value="1"/>
</dbReference>
<dbReference type="InterPro" id="IPR000683">
    <property type="entry name" value="Gfo/Idh/MocA-like_OxRdtase_N"/>
</dbReference>
<keyword evidence="4" id="KW-1185">Reference proteome</keyword>
<feature type="domain" description="Gfo/Idh/MocA-like oxidoreductase N-terminal" evidence="1">
    <location>
        <begin position="5"/>
        <end position="121"/>
    </location>
</feature>
<reference evidence="3" key="2">
    <citation type="submission" date="2023-01" db="EMBL/GenBank/DDBJ databases">
        <title>Draft genome sequence of Devosia yakushimensis strain NBRC 103855.</title>
        <authorList>
            <person name="Sun Q."/>
            <person name="Mori K."/>
        </authorList>
    </citation>
    <scope>NUCLEOTIDE SEQUENCE</scope>
    <source>
        <strain evidence="3">NBRC 103855</strain>
    </source>
</reference>
<accession>A0ABQ5UEC6</accession>
<gene>
    <name evidence="3" type="ORF">GCM10007913_23590</name>
</gene>
<sequence length="337" mass="36842">MQKRRVGMIGAGWVSAYHLPAWQKRSAQAEIVAIADPSTSAAQARAEAFDIPAIYADAASMLAHENLDIVDICAPREAHADLVRLAAQAGVAIICQKPLATDFAAASALVAGVANTTLMVHENWRFRAWYRRLRDWLDAGVAGDIRQVSLEFLSSGMIAGPDGQRPALVRQPFFRTQQRLLVMEVLIHHLDTLRFLLGEMDVIAARLERSNADITAEDIAAITLRRRSDGLLIHVTGNLAVHGAPPAPRDHLRMFGTSGTIELDGTQLTALGEHPHTEQFDADAVYQGSYDAAIAHFLDCLNAKKPFETAPADNMETLRLVEAIYALAQFDPAQEPR</sequence>
<evidence type="ECO:0000313" key="4">
    <source>
        <dbReference type="Proteomes" id="UP001161406"/>
    </source>
</evidence>
<evidence type="ECO:0000259" key="1">
    <source>
        <dbReference type="Pfam" id="PF01408"/>
    </source>
</evidence>
<dbReference type="PANTHER" id="PTHR43708">
    <property type="entry name" value="CONSERVED EXPRESSED OXIDOREDUCTASE (EUROFUNG)"/>
    <property type="match status" value="1"/>
</dbReference>
<name>A0ABQ5UEC6_9HYPH</name>
<dbReference type="InterPro" id="IPR036291">
    <property type="entry name" value="NAD(P)-bd_dom_sf"/>
</dbReference>
<dbReference type="Gene3D" id="3.30.360.10">
    <property type="entry name" value="Dihydrodipicolinate Reductase, domain 2"/>
    <property type="match status" value="1"/>
</dbReference>
<dbReference type="SUPFAM" id="SSF51735">
    <property type="entry name" value="NAD(P)-binding Rossmann-fold domains"/>
    <property type="match status" value="1"/>
</dbReference>
<dbReference type="Pfam" id="PF01408">
    <property type="entry name" value="GFO_IDH_MocA"/>
    <property type="match status" value="1"/>
</dbReference>
<protein>
    <submittedName>
        <fullName evidence="3">NADH-dependent dehydrogenase</fullName>
    </submittedName>
</protein>
<proteinExistence type="predicted"/>
<feature type="domain" description="GFO/IDH/MocA-like oxidoreductase" evidence="2">
    <location>
        <begin position="130"/>
        <end position="262"/>
    </location>
</feature>
<dbReference type="InterPro" id="IPR055170">
    <property type="entry name" value="GFO_IDH_MocA-like_dom"/>
</dbReference>
<reference evidence="3" key="1">
    <citation type="journal article" date="2014" name="Int. J. Syst. Evol. Microbiol.">
        <title>Complete genome of a new Firmicutes species belonging to the dominant human colonic microbiota ('Ruminococcus bicirculans') reveals two chromosomes and a selective capacity to utilize plant glucans.</title>
        <authorList>
            <consortium name="NISC Comparative Sequencing Program"/>
            <person name="Wegmann U."/>
            <person name="Louis P."/>
            <person name="Goesmann A."/>
            <person name="Henrissat B."/>
            <person name="Duncan S.H."/>
            <person name="Flint H.J."/>
        </authorList>
    </citation>
    <scope>NUCLEOTIDE SEQUENCE</scope>
    <source>
        <strain evidence="3">NBRC 103855</strain>
    </source>
</reference>
<dbReference type="Proteomes" id="UP001161406">
    <property type="component" value="Unassembled WGS sequence"/>
</dbReference>
<dbReference type="EMBL" id="BSNG01000001">
    <property type="protein sequence ID" value="GLQ10427.1"/>
    <property type="molecule type" value="Genomic_DNA"/>
</dbReference>
<dbReference type="RefSeq" id="WP_284391043.1">
    <property type="nucleotide sequence ID" value="NZ_BSNG01000001.1"/>
</dbReference>
<evidence type="ECO:0000313" key="3">
    <source>
        <dbReference type="EMBL" id="GLQ10427.1"/>
    </source>
</evidence>
<comment type="caution">
    <text evidence="3">The sequence shown here is derived from an EMBL/GenBank/DDBJ whole genome shotgun (WGS) entry which is preliminary data.</text>
</comment>
<evidence type="ECO:0000259" key="2">
    <source>
        <dbReference type="Pfam" id="PF22725"/>
    </source>
</evidence>
<dbReference type="InterPro" id="IPR051317">
    <property type="entry name" value="Gfo/Idh/MocA_oxidoreduct"/>
</dbReference>
<dbReference type="Gene3D" id="3.40.50.720">
    <property type="entry name" value="NAD(P)-binding Rossmann-like Domain"/>
    <property type="match status" value="1"/>
</dbReference>
<dbReference type="SUPFAM" id="SSF55347">
    <property type="entry name" value="Glyceraldehyde-3-phosphate dehydrogenase-like, C-terminal domain"/>
    <property type="match status" value="1"/>
</dbReference>
<organism evidence="3 4">
    <name type="scientific">Devosia yakushimensis</name>
    <dbReference type="NCBI Taxonomy" id="470028"/>
    <lineage>
        <taxon>Bacteria</taxon>
        <taxon>Pseudomonadati</taxon>
        <taxon>Pseudomonadota</taxon>
        <taxon>Alphaproteobacteria</taxon>
        <taxon>Hyphomicrobiales</taxon>
        <taxon>Devosiaceae</taxon>
        <taxon>Devosia</taxon>
    </lineage>
</organism>